<dbReference type="EMBL" id="DRUZ01000107">
    <property type="protein sequence ID" value="HHS02662.1"/>
    <property type="molecule type" value="Genomic_DNA"/>
</dbReference>
<dbReference type="InterPro" id="IPR017896">
    <property type="entry name" value="4Fe4S_Fe-S-bd"/>
</dbReference>
<evidence type="ECO:0000259" key="1">
    <source>
        <dbReference type="PROSITE" id="PS51379"/>
    </source>
</evidence>
<feature type="domain" description="4Fe-4S ferredoxin-type" evidence="1">
    <location>
        <begin position="4"/>
        <end position="33"/>
    </location>
</feature>
<sequence>MIRKIVKINEEKCNGCGLCVNACIEGAIELVNGKAKLVSEEYCDGLGNCLPVCPTGAIEIVEAEAKPFNEKAVEERLEQKKQREQFSCMCPGSQEKIIERNNTDTASEEKNQKVKETKEELSELVNWPVQLNLINPYAKFFDNAHILIAADCVAYAYASFHRDFMKGKVTIIGCPKLDNIEYYYEKILEIIQSHNIKSITVVKMEVPCCNGIASIVKKAMLQAQKILPYQEVTITTDGGIKE</sequence>
<dbReference type="SUPFAM" id="SSF54862">
    <property type="entry name" value="4Fe-4S ferredoxins"/>
    <property type="match status" value="1"/>
</dbReference>
<protein>
    <submittedName>
        <fullName evidence="2">4Fe-4S dicluster domain-containing protein</fullName>
    </submittedName>
</protein>
<reference evidence="2" key="1">
    <citation type="journal article" date="2020" name="mSystems">
        <title>Genome- and Community-Level Interaction Insights into Carbon Utilization and Element Cycling Functions of Hydrothermarchaeota in Hydrothermal Sediment.</title>
        <authorList>
            <person name="Zhou Z."/>
            <person name="Liu Y."/>
            <person name="Xu W."/>
            <person name="Pan J."/>
            <person name="Luo Z.H."/>
            <person name="Li M."/>
        </authorList>
    </citation>
    <scope>NUCLEOTIDE SEQUENCE [LARGE SCALE GENOMIC DNA]</scope>
    <source>
        <strain evidence="2">SpSt-102</strain>
    </source>
</reference>
<dbReference type="PANTHER" id="PTHR42895:SF1">
    <property type="entry name" value="IRON-SULFUR CLUSTER PROTEIN"/>
    <property type="match status" value="1"/>
</dbReference>
<dbReference type="InterPro" id="IPR052911">
    <property type="entry name" value="Corrinoid_activation_enz"/>
</dbReference>
<name>A0A7C5V6T5_9FIRM</name>
<dbReference type="AlphaFoldDB" id="A0A7C5V6T5"/>
<comment type="caution">
    <text evidence="2">The sequence shown here is derived from an EMBL/GenBank/DDBJ whole genome shotgun (WGS) entry which is preliminary data.</text>
</comment>
<evidence type="ECO:0000313" key="2">
    <source>
        <dbReference type="EMBL" id="HHS02662.1"/>
    </source>
</evidence>
<gene>
    <name evidence="2" type="ORF">ENL71_09365</name>
</gene>
<dbReference type="PANTHER" id="PTHR42895">
    <property type="entry name" value="IRON-SULFUR CLUSTER-BINDING PROTEIN-RELATED"/>
    <property type="match status" value="1"/>
</dbReference>
<dbReference type="Gene3D" id="3.30.70.20">
    <property type="match status" value="2"/>
</dbReference>
<organism evidence="2">
    <name type="scientific">Caldicellulosiruptor owensensis</name>
    <dbReference type="NCBI Taxonomy" id="55205"/>
    <lineage>
        <taxon>Bacteria</taxon>
        <taxon>Bacillati</taxon>
        <taxon>Bacillota</taxon>
        <taxon>Bacillota incertae sedis</taxon>
        <taxon>Caldicellulosiruptorales</taxon>
        <taxon>Caldicellulosiruptoraceae</taxon>
        <taxon>Caldicellulosiruptor</taxon>
    </lineage>
</organism>
<dbReference type="PROSITE" id="PS51379">
    <property type="entry name" value="4FE4S_FER_2"/>
    <property type="match status" value="2"/>
</dbReference>
<accession>A0A7C5V6T5</accession>
<dbReference type="Pfam" id="PF12838">
    <property type="entry name" value="Fer4_7"/>
    <property type="match status" value="1"/>
</dbReference>
<feature type="domain" description="4Fe-4S ferredoxin-type" evidence="1">
    <location>
        <begin position="34"/>
        <end position="63"/>
    </location>
</feature>
<proteinExistence type="predicted"/>